<comment type="caution">
    <text evidence="2">The sequence shown here is derived from an EMBL/GenBank/DDBJ whole genome shotgun (WGS) entry which is preliminary data.</text>
</comment>
<evidence type="ECO:0000313" key="3">
    <source>
        <dbReference type="Proteomes" id="UP000824140"/>
    </source>
</evidence>
<feature type="transmembrane region" description="Helical" evidence="1">
    <location>
        <begin position="75"/>
        <end position="92"/>
    </location>
</feature>
<name>A0A9D1FYG1_9FIRM</name>
<feature type="transmembrane region" description="Helical" evidence="1">
    <location>
        <begin position="42"/>
        <end position="63"/>
    </location>
</feature>
<evidence type="ECO:0000313" key="2">
    <source>
        <dbReference type="EMBL" id="HIS91744.1"/>
    </source>
</evidence>
<keyword evidence="1" id="KW-1133">Transmembrane helix</keyword>
<gene>
    <name evidence="2" type="ORF">IAA84_01865</name>
</gene>
<organism evidence="2 3">
    <name type="scientific">Candidatus Alectryocaccomicrobium excrementavium</name>
    <dbReference type="NCBI Taxonomy" id="2840668"/>
    <lineage>
        <taxon>Bacteria</taxon>
        <taxon>Bacillati</taxon>
        <taxon>Bacillota</taxon>
        <taxon>Clostridia</taxon>
        <taxon>Candidatus Alectryocaccomicrobium</taxon>
    </lineage>
</organism>
<dbReference type="PANTHER" id="PTHR31446">
    <property type="entry name" value="ACID PHOSPHATASE/VANADIUM-DEPENDENT HALOPEROXIDASE-RELATED PROTEIN"/>
    <property type="match status" value="1"/>
</dbReference>
<dbReference type="EMBL" id="DVJN01000036">
    <property type="protein sequence ID" value="HIS91744.1"/>
    <property type="molecule type" value="Genomic_DNA"/>
</dbReference>
<protein>
    <submittedName>
        <fullName evidence="2">Divergent PAP2 family protein</fullName>
    </submittedName>
</protein>
<evidence type="ECO:0000256" key="1">
    <source>
        <dbReference type="SAM" id="Phobius"/>
    </source>
</evidence>
<reference evidence="2" key="1">
    <citation type="submission" date="2020-10" db="EMBL/GenBank/DDBJ databases">
        <authorList>
            <person name="Gilroy R."/>
        </authorList>
    </citation>
    <scope>NUCLEOTIDE SEQUENCE</scope>
    <source>
        <strain evidence="2">13766</strain>
    </source>
</reference>
<feature type="transmembrane region" description="Helical" evidence="1">
    <location>
        <begin position="132"/>
        <end position="149"/>
    </location>
</feature>
<keyword evidence="1" id="KW-0812">Transmembrane</keyword>
<dbReference type="InterPro" id="IPR003832">
    <property type="entry name" value="DUF212"/>
</dbReference>
<feature type="transmembrane region" description="Helical" evidence="1">
    <location>
        <begin position="12"/>
        <end position="30"/>
    </location>
</feature>
<reference evidence="2" key="2">
    <citation type="journal article" date="2021" name="PeerJ">
        <title>Extensive microbial diversity within the chicken gut microbiome revealed by metagenomics and culture.</title>
        <authorList>
            <person name="Gilroy R."/>
            <person name="Ravi A."/>
            <person name="Getino M."/>
            <person name="Pursley I."/>
            <person name="Horton D.L."/>
            <person name="Alikhan N.F."/>
            <person name="Baker D."/>
            <person name="Gharbi K."/>
            <person name="Hall N."/>
            <person name="Watson M."/>
            <person name="Adriaenssens E.M."/>
            <person name="Foster-Nyarko E."/>
            <person name="Jarju S."/>
            <person name="Secka A."/>
            <person name="Antonio M."/>
            <person name="Oren A."/>
            <person name="Chaudhuri R.R."/>
            <person name="La Ragione R."/>
            <person name="Hildebrand F."/>
            <person name="Pallen M.J."/>
        </authorList>
    </citation>
    <scope>NUCLEOTIDE SEQUENCE</scope>
    <source>
        <strain evidence="2">13766</strain>
    </source>
</reference>
<dbReference type="Pfam" id="PF02681">
    <property type="entry name" value="DUF212"/>
    <property type="match status" value="1"/>
</dbReference>
<dbReference type="Proteomes" id="UP000824140">
    <property type="component" value="Unassembled WGS sequence"/>
</dbReference>
<proteinExistence type="predicted"/>
<accession>A0A9D1FYG1</accession>
<dbReference type="PANTHER" id="PTHR31446:SF29">
    <property type="entry name" value="ACID PHOSPHATASE_VANADIUM-DEPENDENT HALOPEROXIDASE-RELATED PROTEIN"/>
    <property type="match status" value="1"/>
</dbReference>
<sequence length="150" mass="16228">MYVFEELFSNRIMWVGVLAWFVAQAIKVLIAGVREKRLNARLLFSLGGMPSSHSAIVSALSTSIGLVNGFNSSEFAISFVVAVVVMTDAAGVRRAAGKQAMQINCIVEELIESGDFTGTGEKLKELLGHTPLEVFMGMLLGILLAFLVIY</sequence>
<dbReference type="AlphaFoldDB" id="A0A9D1FYG1"/>
<keyword evidence="1" id="KW-0472">Membrane</keyword>